<evidence type="ECO:0000313" key="3">
    <source>
        <dbReference type="Proteomes" id="UP000238563"/>
    </source>
</evidence>
<organism evidence="2 3">
    <name type="scientific">Phyllobacterium myrsinacearum</name>
    <dbReference type="NCBI Taxonomy" id="28101"/>
    <lineage>
        <taxon>Bacteria</taxon>
        <taxon>Pseudomonadati</taxon>
        <taxon>Pseudomonadota</taxon>
        <taxon>Alphaproteobacteria</taxon>
        <taxon>Hyphomicrobiales</taxon>
        <taxon>Phyllobacteriaceae</taxon>
        <taxon>Phyllobacterium</taxon>
    </lineage>
</organism>
<name>A0A2S9JIY8_9HYPH</name>
<dbReference type="Proteomes" id="UP000238563">
    <property type="component" value="Unassembled WGS sequence"/>
</dbReference>
<sequence>MQAEKPDALNKPSVKSAAVSIEQLCAFDQDPARQCTNVASKHVLRLRIANVTGRLSRAEYLAAREQLQAEDLISARHFKITRYVLLAIVASVALIGVWPLFG</sequence>
<keyword evidence="1" id="KW-0472">Membrane</keyword>
<feature type="transmembrane region" description="Helical" evidence="1">
    <location>
        <begin position="83"/>
        <end position="101"/>
    </location>
</feature>
<keyword evidence="3" id="KW-1185">Reference proteome</keyword>
<comment type="caution">
    <text evidence="2">The sequence shown here is derived from an EMBL/GenBank/DDBJ whole genome shotgun (WGS) entry which is preliminary data.</text>
</comment>
<keyword evidence="1" id="KW-1133">Transmembrane helix</keyword>
<keyword evidence="1" id="KW-0812">Transmembrane</keyword>
<reference evidence="2 3" key="1">
    <citation type="submission" date="2018-02" db="EMBL/GenBank/DDBJ databases">
        <title>The draft genome of Phyllobacterium myrsinacearum DSM5892.</title>
        <authorList>
            <person name="Li L."/>
            <person name="Liu L."/>
            <person name="Zhang X."/>
            <person name="Wang T."/>
        </authorList>
    </citation>
    <scope>NUCLEOTIDE SEQUENCE [LARGE SCALE GENOMIC DNA]</scope>
    <source>
        <strain evidence="2 3">DSM 5892</strain>
    </source>
</reference>
<gene>
    <name evidence="2" type="ORF">C5750_11505</name>
</gene>
<evidence type="ECO:0000256" key="1">
    <source>
        <dbReference type="SAM" id="Phobius"/>
    </source>
</evidence>
<evidence type="ECO:0000313" key="2">
    <source>
        <dbReference type="EMBL" id="PRD53032.1"/>
    </source>
</evidence>
<proteinExistence type="predicted"/>
<dbReference type="AlphaFoldDB" id="A0A2S9JIY8"/>
<accession>A0A2S9JIY8</accession>
<protein>
    <submittedName>
        <fullName evidence="2">Uncharacterized protein</fullName>
    </submittedName>
</protein>
<dbReference type="EMBL" id="PVBT01000003">
    <property type="protein sequence ID" value="PRD53032.1"/>
    <property type="molecule type" value="Genomic_DNA"/>
</dbReference>